<dbReference type="Proteomes" id="UP001565368">
    <property type="component" value="Unassembled WGS sequence"/>
</dbReference>
<name>A0ABR3Q9Q5_9TREE</name>
<dbReference type="PANTHER" id="PTHR40465">
    <property type="entry name" value="CHROMOSOME 1, WHOLE GENOME SHOTGUN SEQUENCE"/>
    <property type="match status" value="1"/>
</dbReference>
<sequence length="387" mass="43486">MDEAAAKALVTRGHNNGIVLGPLIMGVIIDGVFLGILLSQFTHWYNQSRLLDRWLVQAGVIISSFMGLVIFVLSTCWIMYLFTYNFGFYTPMLDYRWFSFFPIIDVFMTAIVQIFYAERAFKIAGRNRYVVYVVALPVLASVAGALGVLVTGLRSNVINTEYNIFIWVWTSATCVADVIITTVVMWGLLHQRSDYEETSKLVKRLLRIACESQLPPTIIALANLIDFAIQGGTYYGVFFEMIQGKIYVIGMLYVLNSRFYINRDMDDGAWAAQTGYQSQFQTGPFQPPPQQQYSLKSQRTRLNGPATIHVQTETYVESHTIAPMHEIKMEPKLRDASLSGTDSNRTCDVDVGPLSQSVVGLTTNLESEPQPAPKQSWHLNSFAMGMA</sequence>
<feature type="transmembrane region" description="Helical" evidence="1">
    <location>
        <begin position="235"/>
        <end position="255"/>
    </location>
</feature>
<reference evidence="3 4" key="1">
    <citation type="submission" date="2023-08" db="EMBL/GenBank/DDBJ databases">
        <title>Annotated Genome Sequence of Vanrija albida AlHP1.</title>
        <authorList>
            <person name="Herzog R."/>
        </authorList>
    </citation>
    <scope>NUCLEOTIDE SEQUENCE [LARGE SCALE GENOMIC DNA]</scope>
    <source>
        <strain evidence="3 4">AlHP1</strain>
    </source>
</reference>
<dbReference type="GeneID" id="95983371"/>
<dbReference type="Pfam" id="PF20152">
    <property type="entry name" value="DUF6534"/>
    <property type="match status" value="1"/>
</dbReference>
<dbReference type="EMBL" id="JBBXJM010000002">
    <property type="protein sequence ID" value="KAL1411372.1"/>
    <property type="molecule type" value="Genomic_DNA"/>
</dbReference>
<evidence type="ECO:0000313" key="4">
    <source>
        <dbReference type="Proteomes" id="UP001565368"/>
    </source>
</evidence>
<evidence type="ECO:0000256" key="1">
    <source>
        <dbReference type="SAM" id="Phobius"/>
    </source>
</evidence>
<dbReference type="PANTHER" id="PTHR40465:SF1">
    <property type="entry name" value="DUF6534 DOMAIN-CONTAINING PROTEIN"/>
    <property type="match status" value="1"/>
</dbReference>
<feature type="transmembrane region" description="Helical" evidence="1">
    <location>
        <begin position="54"/>
        <end position="83"/>
    </location>
</feature>
<feature type="transmembrane region" description="Helical" evidence="1">
    <location>
        <begin position="129"/>
        <end position="152"/>
    </location>
</feature>
<gene>
    <name evidence="3" type="ORF">Q8F55_002328</name>
</gene>
<evidence type="ECO:0000313" key="3">
    <source>
        <dbReference type="EMBL" id="KAL1411372.1"/>
    </source>
</evidence>
<keyword evidence="1" id="KW-0812">Transmembrane</keyword>
<proteinExistence type="predicted"/>
<dbReference type="InterPro" id="IPR045339">
    <property type="entry name" value="DUF6534"/>
</dbReference>
<feature type="transmembrane region" description="Helical" evidence="1">
    <location>
        <begin position="20"/>
        <end position="42"/>
    </location>
</feature>
<keyword evidence="1" id="KW-1133">Transmembrane helix</keyword>
<feature type="transmembrane region" description="Helical" evidence="1">
    <location>
        <begin position="95"/>
        <end position="117"/>
    </location>
</feature>
<feature type="transmembrane region" description="Helical" evidence="1">
    <location>
        <begin position="210"/>
        <end position="229"/>
    </location>
</feature>
<feature type="domain" description="DUF6534" evidence="2">
    <location>
        <begin position="174"/>
        <end position="259"/>
    </location>
</feature>
<protein>
    <recommendedName>
        <fullName evidence="2">DUF6534 domain-containing protein</fullName>
    </recommendedName>
</protein>
<accession>A0ABR3Q9Q5</accession>
<dbReference type="RefSeq" id="XP_069211316.1">
    <property type="nucleotide sequence ID" value="XM_069350930.1"/>
</dbReference>
<evidence type="ECO:0000259" key="2">
    <source>
        <dbReference type="Pfam" id="PF20152"/>
    </source>
</evidence>
<keyword evidence="1" id="KW-0472">Membrane</keyword>
<keyword evidence="4" id="KW-1185">Reference proteome</keyword>
<comment type="caution">
    <text evidence="3">The sequence shown here is derived from an EMBL/GenBank/DDBJ whole genome shotgun (WGS) entry which is preliminary data.</text>
</comment>
<feature type="transmembrane region" description="Helical" evidence="1">
    <location>
        <begin position="164"/>
        <end position="189"/>
    </location>
</feature>
<organism evidence="3 4">
    <name type="scientific">Vanrija albida</name>
    <dbReference type="NCBI Taxonomy" id="181172"/>
    <lineage>
        <taxon>Eukaryota</taxon>
        <taxon>Fungi</taxon>
        <taxon>Dikarya</taxon>
        <taxon>Basidiomycota</taxon>
        <taxon>Agaricomycotina</taxon>
        <taxon>Tremellomycetes</taxon>
        <taxon>Trichosporonales</taxon>
        <taxon>Trichosporonaceae</taxon>
        <taxon>Vanrija</taxon>
    </lineage>
</organism>